<keyword evidence="4" id="KW-1185">Reference proteome</keyword>
<feature type="transmembrane region" description="Helical" evidence="1">
    <location>
        <begin position="195"/>
        <end position="221"/>
    </location>
</feature>
<organism evidence="3 4">
    <name type="scientific">Colletotrichum asianum</name>
    <dbReference type="NCBI Taxonomy" id="702518"/>
    <lineage>
        <taxon>Eukaryota</taxon>
        <taxon>Fungi</taxon>
        <taxon>Dikarya</taxon>
        <taxon>Ascomycota</taxon>
        <taxon>Pezizomycotina</taxon>
        <taxon>Sordariomycetes</taxon>
        <taxon>Hypocreomycetidae</taxon>
        <taxon>Glomerellales</taxon>
        <taxon>Glomerellaceae</taxon>
        <taxon>Colletotrichum</taxon>
        <taxon>Colletotrichum gloeosporioides species complex</taxon>
    </lineage>
</organism>
<name>A0A8H3VZ78_9PEZI</name>
<comment type="caution">
    <text evidence="3">The sequence shown here is derived from an EMBL/GenBank/DDBJ whole genome shotgun (WGS) entry which is preliminary data.</text>
</comment>
<dbReference type="EMBL" id="WOWK01000142">
    <property type="protein sequence ID" value="KAF0316934.1"/>
    <property type="molecule type" value="Genomic_DNA"/>
</dbReference>
<sequence>MHSAALLLFLLTCCICVVAAQTSATTESEENRYEKEIKCYGLPYGVTGFISHLLTYYTAIILACGRTPLLPWRELDQGPQNIFLGIAKLILTTVASIASIATCVHTWEFAALAAMKLSLSLTYGLISIFHAKQISLLYLPGAIAGLAGSFSIAASTMSEPAMKLVTGLFWGLAGMTSATIILAGCTWGRGQYTPAAVLVCVMAYGALYSDWVLVIVANAGVSGYPHRSPTWEKVLWVFYFIGKRLALFMT</sequence>
<keyword evidence="1" id="KW-0812">Transmembrane</keyword>
<feature type="transmembrane region" description="Helical" evidence="1">
    <location>
        <begin position="168"/>
        <end position="188"/>
    </location>
</feature>
<feature type="signal peptide" evidence="2">
    <location>
        <begin position="1"/>
        <end position="20"/>
    </location>
</feature>
<evidence type="ECO:0000313" key="4">
    <source>
        <dbReference type="Proteomes" id="UP000434172"/>
    </source>
</evidence>
<evidence type="ECO:0000256" key="1">
    <source>
        <dbReference type="SAM" id="Phobius"/>
    </source>
</evidence>
<evidence type="ECO:0000256" key="2">
    <source>
        <dbReference type="SAM" id="SignalP"/>
    </source>
</evidence>
<keyword evidence="1" id="KW-0472">Membrane</keyword>
<feature type="transmembrane region" description="Helical" evidence="1">
    <location>
        <begin position="81"/>
        <end position="101"/>
    </location>
</feature>
<dbReference type="AlphaFoldDB" id="A0A8H3VZ78"/>
<gene>
    <name evidence="3" type="ORF">GQ607_015820</name>
</gene>
<feature type="transmembrane region" description="Helical" evidence="1">
    <location>
        <begin position="44"/>
        <end position="69"/>
    </location>
</feature>
<dbReference type="Proteomes" id="UP000434172">
    <property type="component" value="Unassembled WGS sequence"/>
</dbReference>
<keyword evidence="2" id="KW-0732">Signal</keyword>
<keyword evidence="1" id="KW-1133">Transmembrane helix</keyword>
<protein>
    <recommendedName>
        <fullName evidence="5">Integral membrane protein</fullName>
    </recommendedName>
</protein>
<evidence type="ECO:0008006" key="5">
    <source>
        <dbReference type="Google" id="ProtNLM"/>
    </source>
</evidence>
<feature type="chain" id="PRO_5034592729" description="Integral membrane protein" evidence="2">
    <location>
        <begin position="21"/>
        <end position="250"/>
    </location>
</feature>
<reference evidence="3 4" key="1">
    <citation type="submission" date="2019-12" db="EMBL/GenBank/DDBJ databases">
        <title>A genome sequence resource for the geographically widespread anthracnose pathogen Colletotrichum asianum.</title>
        <authorList>
            <person name="Meng Y."/>
        </authorList>
    </citation>
    <scope>NUCLEOTIDE SEQUENCE [LARGE SCALE GENOMIC DNA]</scope>
    <source>
        <strain evidence="3 4">ICMP 18580</strain>
    </source>
</reference>
<dbReference type="OrthoDB" id="4818914at2759"/>
<feature type="transmembrane region" description="Helical" evidence="1">
    <location>
        <begin position="136"/>
        <end position="156"/>
    </location>
</feature>
<proteinExistence type="predicted"/>
<accession>A0A8H3VZ78</accession>
<evidence type="ECO:0000313" key="3">
    <source>
        <dbReference type="EMBL" id="KAF0316934.1"/>
    </source>
</evidence>
<feature type="transmembrane region" description="Helical" evidence="1">
    <location>
        <begin position="107"/>
        <end position="129"/>
    </location>
</feature>